<dbReference type="InterPro" id="IPR003789">
    <property type="entry name" value="Asn/Gln_tRNA_amidoTrase-B-like"/>
</dbReference>
<evidence type="ECO:0000313" key="2">
    <source>
        <dbReference type="Proteomes" id="UP000319040"/>
    </source>
</evidence>
<dbReference type="InterPro" id="IPR019004">
    <property type="entry name" value="YqeY/Aim41"/>
</dbReference>
<proteinExistence type="predicted"/>
<accession>A0A521C4G1</accession>
<name>A0A521C4G1_SACCC</name>
<dbReference type="Gene3D" id="1.10.1510.10">
    <property type="entry name" value="Uncharacterised protein YqeY/AIM41 PF09424, N-terminal domain"/>
    <property type="match status" value="1"/>
</dbReference>
<keyword evidence="2" id="KW-1185">Reference proteome</keyword>
<dbReference type="PANTHER" id="PTHR28055">
    <property type="entry name" value="ALTERED INHERITANCE OF MITOCHONDRIA PROTEIN 41, MITOCHONDRIAL"/>
    <property type="match status" value="1"/>
</dbReference>
<dbReference type="Gene3D" id="1.10.10.410">
    <property type="match status" value="1"/>
</dbReference>
<protein>
    <recommendedName>
        <fullName evidence="3">Glutamyl-tRNA amidotransferase</fullName>
    </recommendedName>
</protein>
<dbReference type="PANTHER" id="PTHR28055:SF1">
    <property type="entry name" value="ALTERED INHERITANCE OF MITOCHONDRIA PROTEIN 41, MITOCHONDRIAL"/>
    <property type="match status" value="1"/>
</dbReference>
<reference evidence="1 2" key="1">
    <citation type="submission" date="2017-05" db="EMBL/GenBank/DDBJ databases">
        <authorList>
            <person name="Varghese N."/>
            <person name="Submissions S."/>
        </authorList>
    </citation>
    <scope>NUCLEOTIDE SEQUENCE [LARGE SCALE GENOMIC DNA]</scope>
    <source>
        <strain evidence="1 2">DSM 27040</strain>
    </source>
</reference>
<dbReference type="Proteomes" id="UP000319040">
    <property type="component" value="Unassembled WGS sequence"/>
</dbReference>
<dbReference type="InterPro" id="IPR042184">
    <property type="entry name" value="YqeY/Aim41_N"/>
</dbReference>
<dbReference type="InterPro" id="IPR023168">
    <property type="entry name" value="GatB_Yqey_C_2"/>
</dbReference>
<sequence length="150" mass="15923">MTLTEKINSDIKAAMKAKDKVALGALRGIKKELIEAGTAEGASNEVSEEAGIKLMQKMVKQRKDAAAIYAAQGREDLVEAENAEIAVIAKYLPEQMTGAELEKEIGAIIQKAGASSIKEMGKVMGMAAKQLAGKADGKEMADMVKKLLNT</sequence>
<evidence type="ECO:0008006" key="3">
    <source>
        <dbReference type="Google" id="ProtNLM"/>
    </source>
</evidence>
<gene>
    <name evidence="1" type="ORF">SAMN06265379_102388</name>
</gene>
<dbReference type="RefSeq" id="WP_142532673.1">
    <property type="nucleotide sequence ID" value="NZ_FXTB01000002.1"/>
</dbReference>
<dbReference type="OrthoDB" id="9788127at2"/>
<dbReference type="GO" id="GO:0016884">
    <property type="term" value="F:carbon-nitrogen ligase activity, with glutamine as amido-N-donor"/>
    <property type="evidence" value="ECO:0007669"/>
    <property type="project" value="InterPro"/>
</dbReference>
<organism evidence="1 2">
    <name type="scientific">Saccharicrinis carchari</name>
    <dbReference type="NCBI Taxonomy" id="1168039"/>
    <lineage>
        <taxon>Bacteria</taxon>
        <taxon>Pseudomonadati</taxon>
        <taxon>Bacteroidota</taxon>
        <taxon>Bacteroidia</taxon>
        <taxon>Marinilabiliales</taxon>
        <taxon>Marinilabiliaceae</taxon>
        <taxon>Saccharicrinis</taxon>
    </lineage>
</organism>
<evidence type="ECO:0000313" key="1">
    <source>
        <dbReference type="EMBL" id="SMO54283.1"/>
    </source>
</evidence>
<dbReference type="SUPFAM" id="SSF89095">
    <property type="entry name" value="GatB/YqeY motif"/>
    <property type="match status" value="1"/>
</dbReference>
<dbReference type="Pfam" id="PF09424">
    <property type="entry name" value="YqeY"/>
    <property type="match status" value="1"/>
</dbReference>
<dbReference type="EMBL" id="FXTB01000002">
    <property type="protein sequence ID" value="SMO54283.1"/>
    <property type="molecule type" value="Genomic_DNA"/>
</dbReference>
<dbReference type="AlphaFoldDB" id="A0A521C4G1"/>